<dbReference type="GO" id="GO:0016740">
    <property type="term" value="F:transferase activity"/>
    <property type="evidence" value="ECO:0007669"/>
    <property type="project" value="UniProtKB-KW"/>
</dbReference>
<dbReference type="PANTHER" id="PTHR43792">
    <property type="entry name" value="GNAT FAMILY, PUTATIVE (AFU_ORTHOLOGUE AFUA_3G00765)-RELATED-RELATED"/>
    <property type="match status" value="1"/>
</dbReference>
<dbReference type="SUPFAM" id="SSF55729">
    <property type="entry name" value="Acyl-CoA N-acyltransferases (Nat)"/>
    <property type="match status" value="1"/>
</dbReference>
<dbReference type="EMBL" id="JASWER010000003">
    <property type="protein sequence ID" value="MDL5376446.1"/>
    <property type="molecule type" value="Genomic_DNA"/>
</dbReference>
<dbReference type="PANTHER" id="PTHR43792:SF9">
    <property type="entry name" value="RIBOSOMAL-PROTEIN-ALANINE ACETYLTRANSFERASE"/>
    <property type="match status" value="1"/>
</dbReference>
<feature type="domain" description="N-acetyltransferase" evidence="1">
    <location>
        <begin position="8"/>
        <end position="172"/>
    </location>
</feature>
<accession>A0ABT7MML7</accession>
<dbReference type="Pfam" id="PF13302">
    <property type="entry name" value="Acetyltransf_3"/>
    <property type="match status" value="1"/>
</dbReference>
<dbReference type="InterPro" id="IPR000182">
    <property type="entry name" value="GNAT_dom"/>
</dbReference>
<dbReference type="Proteomes" id="UP001230807">
    <property type="component" value="Unassembled WGS sequence"/>
</dbReference>
<reference evidence="2 3" key="1">
    <citation type="submission" date="2023-06" db="EMBL/GenBank/DDBJ databases">
        <title>Influencing factors and mechanism of Cr(VI) reduction by facultative anaerobic Exiguobacterium sp. PY14.</title>
        <authorList>
            <person name="Zou L."/>
        </authorList>
    </citation>
    <scope>NUCLEOTIDE SEQUENCE [LARGE SCALE GENOMIC DNA]</scope>
    <source>
        <strain evidence="2 3">PY14</strain>
    </source>
</reference>
<dbReference type="Gene3D" id="3.40.630.30">
    <property type="match status" value="1"/>
</dbReference>
<dbReference type="PROSITE" id="PS51186">
    <property type="entry name" value="GNAT"/>
    <property type="match status" value="1"/>
</dbReference>
<keyword evidence="2" id="KW-0808">Transferase</keyword>
<protein>
    <submittedName>
        <fullName evidence="2">GNAT family protein</fullName>
        <ecNumber evidence="2">2.-.-.-</ecNumber>
    </submittedName>
</protein>
<dbReference type="InterPro" id="IPR016181">
    <property type="entry name" value="Acyl_CoA_acyltransferase"/>
</dbReference>
<proteinExistence type="predicted"/>
<evidence type="ECO:0000313" key="3">
    <source>
        <dbReference type="Proteomes" id="UP001230807"/>
    </source>
</evidence>
<evidence type="ECO:0000313" key="2">
    <source>
        <dbReference type="EMBL" id="MDL5376446.1"/>
    </source>
</evidence>
<comment type="caution">
    <text evidence="2">The sequence shown here is derived from an EMBL/GenBank/DDBJ whole genome shotgun (WGS) entry which is preliminary data.</text>
</comment>
<dbReference type="RefSeq" id="WP_214834855.1">
    <property type="nucleotide sequence ID" value="NZ_CP183077.1"/>
</dbReference>
<name>A0ABT7MML7_9BACL</name>
<organism evidence="2 3">
    <name type="scientific">Exiguobacterium mexicanum</name>
    <dbReference type="NCBI Taxonomy" id="340146"/>
    <lineage>
        <taxon>Bacteria</taxon>
        <taxon>Bacillati</taxon>
        <taxon>Bacillota</taxon>
        <taxon>Bacilli</taxon>
        <taxon>Bacillales</taxon>
        <taxon>Bacillales Family XII. Incertae Sedis</taxon>
        <taxon>Exiguobacterium</taxon>
    </lineage>
</organism>
<keyword evidence="3" id="KW-1185">Reference proteome</keyword>
<sequence>MSLSTNRLTLRRVIADDAPHLLAYLSKPEVVRHMGLDPFTSLEDALEEIAWYDSILEEGTGVRWGITLTGQDEVIGSCGFLNVSAKHQRAEIGFELSSDHWGRGIAGEALRAVVRHGFTQLGFHRIEALVESANTASQQLLERVGFTREGLLRGYELTQGKYDDLYMYSLLETDSMT</sequence>
<gene>
    <name evidence="2" type="ORF">QR695_05440</name>
</gene>
<dbReference type="InterPro" id="IPR051531">
    <property type="entry name" value="N-acetyltransferase"/>
</dbReference>
<dbReference type="EC" id="2.-.-.-" evidence="2"/>
<evidence type="ECO:0000259" key="1">
    <source>
        <dbReference type="PROSITE" id="PS51186"/>
    </source>
</evidence>